<reference evidence="5" key="1">
    <citation type="submission" date="2008-06" db="EMBL/GenBank/DDBJ databases">
        <authorList>
            <person name="Lorenzi H."/>
            <person name="Inman J."/>
            <person name="Miller J."/>
            <person name="Schobel S."/>
            <person name="Amedeo P."/>
            <person name="Caler E.V."/>
            <person name="da Silva J."/>
        </authorList>
    </citation>
    <scope>NUCLEOTIDE SEQUENCE [LARGE SCALE GENOMIC DNA]</scope>
    <source>
        <strain evidence="5">RN66</strain>
    </source>
</reference>
<comment type="caution">
    <text evidence="2">Lacks conserved residue(s) required for the propagation of feature annotation.</text>
</comment>
<dbReference type="Pfam" id="PF01734">
    <property type="entry name" value="Patatin"/>
    <property type="match status" value="1"/>
</dbReference>
<feature type="signal peptide" evidence="3">
    <location>
        <begin position="1"/>
        <end position="18"/>
    </location>
</feature>
<keyword evidence="1 2" id="KW-0443">Lipid metabolism</keyword>
<feature type="domain" description="PNPLA" evidence="4">
    <location>
        <begin position="114"/>
        <end position="308"/>
    </location>
</feature>
<keyword evidence="6" id="KW-1185">Reference proteome</keyword>
<organism evidence="5 6">
    <name type="scientific">Cryptosporidium muris (strain RN66)</name>
    <dbReference type="NCBI Taxonomy" id="441375"/>
    <lineage>
        <taxon>Eukaryota</taxon>
        <taxon>Sar</taxon>
        <taxon>Alveolata</taxon>
        <taxon>Apicomplexa</taxon>
        <taxon>Conoidasida</taxon>
        <taxon>Coccidia</taxon>
        <taxon>Eucoccidiorida</taxon>
        <taxon>Eimeriorina</taxon>
        <taxon>Cryptosporidiidae</taxon>
        <taxon>Cryptosporidium</taxon>
    </lineage>
</organism>
<dbReference type="eggNOG" id="ENOG502S0FJ">
    <property type="taxonomic scope" value="Eukaryota"/>
</dbReference>
<dbReference type="VEuPathDB" id="CryptoDB:CMU_005500"/>
<dbReference type="GO" id="GO:0016787">
    <property type="term" value="F:hydrolase activity"/>
    <property type="evidence" value="ECO:0007669"/>
    <property type="project" value="UniProtKB-UniRule"/>
</dbReference>
<evidence type="ECO:0000313" key="6">
    <source>
        <dbReference type="Proteomes" id="UP000001460"/>
    </source>
</evidence>
<dbReference type="InterPro" id="IPR016035">
    <property type="entry name" value="Acyl_Trfase/lysoPLipase"/>
</dbReference>
<accession>B6AHD2</accession>
<dbReference type="PROSITE" id="PS51635">
    <property type="entry name" value="PNPLA"/>
    <property type="match status" value="1"/>
</dbReference>
<dbReference type="Proteomes" id="UP000001460">
    <property type="component" value="Unassembled WGS sequence"/>
</dbReference>
<dbReference type="SUPFAM" id="SSF52151">
    <property type="entry name" value="FabD/lysophospholipase-like"/>
    <property type="match status" value="1"/>
</dbReference>
<dbReference type="AlphaFoldDB" id="B6AHD2"/>
<dbReference type="RefSeq" id="XP_002141976.1">
    <property type="nucleotide sequence ID" value="XM_002141940.1"/>
</dbReference>
<feature type="chain" id="PRO_5002842308" evidence="3">
    <location>
        <begin position="19"/>
        <end position="449"/>
    </location>
</feature>
<proteinExistence type="predicted"/>
<evidence type="ECO:0000256" key="1">
    <source>
        <dbReference type="ARBA" id="ARBA00023098"/>
    </source>
</evidence>
<sequence length="449" mass="51775">MRFLILVLIFLGNHLLTCLEFLPWSSQPVYPLSLQNSELLRSILREVLPQHTSEEDLDKYQALWAVYPPYLITQSYPDIFSEELALKINTLIRESLNIHDGILEDKDPEKCYVLVLSGGSNRGAWEAAVVKGLITRYKTSGKTIDWDVVSGVSVGAIGAYISLFFESADEWSEKLWGYWWYAPQYTLSDCQLPISKNIGKWFRMILKKFIDPDAVFHYLCSIIGSKRRLENYVPPKLKVTNKSIVITATRLEDGLSRSWFGWNSTGEELLDAVFASLAYPLVYQPVYINGSYFMDGGIRANANLKDAIIHCMEFKNVTSDKVIVDYIETQPLRPRWFPFPYNNMDIRGLINRAFDILHYNIRGFSKLQEAIEMFPNTTFRHFINPMGWHEFQHWPAIALDVSDRSKMQNMMKIGISTGMKAGILNKTQILNYNRTNTRYYPLLKLPNLG</sequence>
<keyword evidence="2" id="KW-0442">Lipid degradation</keyword>
<keyword evidence="3" id="KW-0732">Signal</keyword>
<evidence type="ECO:0000313" key="5">
    <source>
        <dbReference type="EMBL" id="EEA07627.1"/>
    </source>
</evidence>
<evidence type="ECO:0000256" key="3">
    <source>
        <dbReference type="SAM" id="SignalP"/>
    </source>
</evidence>
<gene>
    <name evidence="5" type="ORF">CMU_005500</name>
</gene>
<dbReference type="InterPro" id="IPR002641">
    <property type="entry name" value="PNPLA_dom"/>
</dbReference>
<dbReference type="EMBL" id="DS989734">
    <property type="protein sequence ID" value="EEA07627.1"/>
    <property type="molecule type" value="Genomic_DNA"/>
</dbReference>
<name>B6AHD2_CRYMR</name>
<keyword evidence="2" id="KW-0378">Hydrolase</keyword>
<evidence type="ECO:0000259" key="4">
    <source>
        <dbReference type="PROSITE" id="PS51635"/>
    </source>
</evidence>
<feature type="active site" description="Nucleophile" evidence="2">
    <location>
        <position position="153"/>
    </location>
</feature>
<dbReference type="OMA" id="MIEIETA"/>
<protein>
    <submittedName>
        <fullName evidence="5">Patatin-like phospholipase family protein</fullName>
    </submittedName>
</protein>
<feature type="short sequence motif" description="DGA/G" evidence="2">
    <location>
        <begin position="295"/>
        <end position="297"/>
    </location>
</feature>
<dbReference type="GeneID" id="6997114"/>
<dbReference type="OrthoDB" id="336093at2759"/>
<evidence type="ECO:0000256" key="2">
    <source>
        <dbReference type="PROSITE-ProRule" id="PRU01161"/>
    </source>
</evidence>
<dbReference type="Gene3D" id="3.40.1090.10">
    <property type="entry name" value="Cytosolic phospholipase A2 catalytic domain"/>
    <property type="match status" value="2"/>
</dbReference>
<dbReference type="GO" id="GO:0016042">
    <property type="term" value="P:lipid catabolic process"/>
    <property type="evidence" value="ECO:0007669"/>
    <property type="project" value="UniProtKB-UniRule"/>
</dbReference>
<feature type="active site" description="Proton acceptor" evidence="2">
    <location>
        <position position="295"/>
    </location>
</feature>
<feature type="short sequence motif" description="GXSXG" evidence="2">
    <location>
        <begin position="151"/>
        <end position="155"/>
    </location>
</feature>